<keyword evidence="4" id="KW-1185">Reference proteome</keyword>
<sequence length="423" mass="47352">MLPRSSFQLAALCLTLFSSFIWFFSGHYGTSSQKGHQSTTSGFYGSRAPATPPCRVQANVEVHEHSDDPIWDIQNSTLGFQKIYAISMPHRSDKRDYLSLMGLVSNLNIEFADGVNGSTMHSKSLPSFWKGEDGLGTIGVWRAHLDVYQKMVRERIQSALILEDDADWDVLLRAQMTEFARGVRHIQNATLPMHSPYGDNWDLFALGHIGANNKPNKDQHYWITKNDPTVIAPSRRTWSRMPDFSAPQLQGDHSRVVHEISKFTGAAAYGLSLRGAARLLYDQAMLTNAQAIDVAMLALCRHDTWGAPFCHGAYPMIFGRYRAAGPQDKDSDRRASTNEDQPGTLAQSKNDRLKAESEFTVFPVSLNVDKLLMSQAVIPAQKPEIDLIGEVNLQKFVFPKGEPVFVRPDEYVDRNPPKVEVKA</sequence>
<comment type="caution">
    <text evidence="3">The sequence shown here is derived from an EMBL/GenBank/DDBJ whole genome shotgun (WGS) entry which is preliminary data.</text>
</comment>
<dbReference type="InterPro" id="IPR002654">
    <property type="entry name" value="Glyco_trans_25"/>
</dbReference>
<reference evidence="3" key="1">
    <citation type="journal article" date="2021" name="Nat. Commun.">
        <title>Genetic determinants of endophytism in the Arabidopsis root mycobiome.</title>
        <authorList>
            <person name="Mesny F."/>
            <person name="Miyauchi S."/>
            <person name="Thiergart T."/>
            <person name="Pickel B."/>
            <person name="Atanasova L."/>
            <person name="Karlsson M."/>
            <person name="Huettel B."/>
            <person name="Barry K.W."/>
            <person name="Haridas S."/>
            <person name="Chen C."/>
            <person name="Bauer D."/>
            <person name="Andreopoulos W."/>
            <person name="Pangilinan J."/>
            <person name="LaButti K."/>
            <person name="Riley R."/>
            <person name="Lipzen A."/>
            <person name="Clum A."/>
            <person name="Drula E."/>
            <person name="Henrissat B."/>
            <person name="Kohler A."/>
            <person name="Grigoriev I.V."/>
            <person name="Martin F.M."/>
            <person name="Hacquard S."/>
        </authorList>
    </citation>
    <scope>NUCLEOTIDE SEQUENCE</scope>
    <source>
        <strain evidence="3">MPI-CAGE-CH-0243</strain>
    </source>
</reference>
<dbReference type="EMBL" id="JAGMWT010000020">
    <property type="protein sequence ID" value="KAH7112845.1"/>
    <property type="molecule type" value="Genomic_DNA"/>
</dbReference>
<name>A0A9P9D3I3_9PLEO</name>
<gene>
    <name evidence="3" type="ORF">B0J11DRAFT_181693</name>
</gene>
<feature type="region of interest" description="Disordered" evidence="1">
    <location>
        <begin position="325"/>
        <end position="352"/>
    </location>
</feature>
<dbReference type="Pfam" id="PF01755">
    <property type="entry name" value="Glyco_transf_25"/>
    <property type="match status" value="1"/>
</dbReference>
<dbReference type="AlphaFoldDB" id="A0A9P9D3I3"/>
<dbReference type="OrthoDB" id="47375at2759"/>
<protein>
    <recommendedName>
        <fullName evidence="2">Glycosyl transferase family 25 domain-containing protein</fullName>
    </recommendedName>
</protein>
<dbReference type="CDD" id="cd06532">
    <property type="entry name" value="Glyco_transf_25"/>
    <property type="match status" value="1"/>
</dbReference>
<accession>A0A9P9D3I3</accession>
<dbReference type="Proteomes" id="UP000700596">
    <property type="component" value="Unassembled WGS sequence"/>
</dbReference>
<evidence type="ECO:0000313" key="3">
    <source>
        <dbReference type="EMBL" id="KAH7112845.1"/>
    </source>
</evidence>
<feature type="compositionally biased region" description="Basic and acidic residues" evidence="1">
    <location>
        <begin position="327"/>
        <end position="337"/>
    </location>
</feature>
<feature type="domain" description="Glycosyl transferase family 25" evidence="2">
    <location>
        <begin position="81"/>
        <end position="280"/>
    </location>
</feature>
<evidence type="ECO:0000259" key="2">
    <source>
        <dbReference type="Pfam" id="PF01755"/>
    </source>
</evidence>
<evidence type="ECO:0000313" key="4">
    <source>
        <dbReference type="Proteomes" id="UP000700596"/>
    </source>
</evidence>
<feature type="compositionally biased region" description="Polar residues" evidence="1">
    <location>
        <begin position="338"/>
        <end position="348"/>
    </location>
</feature>
<proteinExistence type="predicted"/>
<evidence type="ECO:0000256" key="1">
    <source>
        <dbReference type="SAM" id="MobiDB-lite"/>
    </source>
</evidence>
<organism evidence="3 4">
    <name type="scientific">Dendryphion nanum</name>
    <dbReference type="NCBI Taxonomy" id="256645"/>
    <lineage>
        <taxon>Eukaryota</taxon>
        <taxon>Fungi</taxon>
        <taxon>Dikarya</taxon>
        <taxon>Ascomycota</taxon>
        <taxon>Pezizomycotina</taxon>
        <taxon>Dothideomycetes</taxon>
        <taxon>Pleosporomycetidae</taxon>
        <taxon>Pleosporales</taxon>
        <taxon>Torulaceae</taxon>
        <taxon>Dendryphion</taxon>
    </lineage>
</organism>